<gene>
    <name evidence="2" type="ORF">AVEN_172205_1</name>
</gene>
<protein>
    <recommendedName>
        <fullName evidence="4">Collagen-like protein</fullName>
    </recommendedName>
</protein>
<name>A0A4Y2NQF4_ARAVE</name>
<comment type="caution">
    <text evidence="2">The sequence shown here is derived from an EMBL/GenBank/DDBJ whole genome shotgun (WGS) entry which is preliminary data.</text>
</comment>
<evidence type="ECO:0000313" key="2">
    <source>
        <dbReference type="EMBL" id="GBN39936.1"/>
    </source>
</evidence>
<feature type="region of interest" description="Disordered" evidence="1">
    <location>
        <begin position="1"/>
        <end position="34"/>
    </location>
</feature>
<proteinExistence type="predicted"/>
<evidence type="ECO:0000256" key="1">
    <source>
        <dbReference type="SAM" id="MobiDB-lite"/>
    </source>
</evidence>
<feature type="non-terminal residue" evidence="2">
    <location>
        <position position="1"/>
    </location>
</feature>
<dbReference type="Gene3D" id="1.20.5.320">
    <property type="entry name" value="6-Phosphogluconate Dehydrogenase, domain 3"/>
    <property type="match status" value="1"/>
</dbReference>
<evidence type="ECO:0000313" key="3">
    <source>
        <dbReference type="Proteomes" id="UP000499080"/>
    </source>
</evidence>
<keyword evidence="3" id="KW-1185">Reference proteome</keyword>
<evidence type="ECO:0008006" key="4">
    <source>
        <dbReference type="Google" id="ProtNLM"/>
    </source>
</evidence>
<dbReference type="AlphaFoldDB" id="A0A4Y2NQF4"/>
<sequence length="56" mass="5739">GQSGLPGPPGALGPQGLPGPPGPQGPQGIEGAEEGFEKLILRWKKIAELNGDHYPK</sequence>
<feature type="compositionally biased region" description="Pro residues" evidence="1">
    <location>
        <begin position="1"/>
        <end position="24"/>
    </location>
</feature>
<reference evidence="2 3" key="1">
    <citation type="journal article" date="2019" name="Sci. Rep.">
        <title>Orb-weaving spider Araneus ventricosus genome elucidates the spidroin gene catalogue.</title>
        <authorList>
            <person name="Kono N."/>
            <person name="Nakamura H."/>
            <person name="Ohtoshi R."/>
            <person name="Moran D.A.P."/>
            <person name="Shinohara A."/>
            <person name="Yoshida Y."/>
            <person name="Fujiwara M."/>
            <person name="Mori M."/>
            <person name="Tomita M."/>
            <person name="Arakawa K."/>
        </authorList>
    </citation>
    <scope>NUCLEOTIDE SEQUENCE [LARGE SCALE GENOMIC DNA]</scope>
</reference>
<accession>A0A4Y2NQF4</accession>
<organism evidence="2 3">
    <name type="scientific">Araneus ventricosus</name>
    <name type="common">Orbweaver spider</name>
    <name type="synonym">Epeira ventricosa</name>
    <dbReference type="NCBI Taxonomy" id="182803"/>
    <lineage>
        <taxon>Eukaryota</taxon>
        <taxon>Metazoa</taxon>
        <taxon>Ecdysozoa</taxon>
        <taxon>Arthropoda</taxon>
        <taxon>Chelicerata</taxon>
        <taxon>Arachnida</taxon>
        <taxon>Araneae</taxon>
        <taxon>Araneomorphae</taxon>
        <taxon>Entelegynae</taxon>
        <taxon>Araneoidea</taxon>
        <taxon>Araneidae</taxon>
        <taxon>Araneus</taxon>
    </lineage>
</organism>
<dbReference type="EMBL" id="BGPR01128567">
    <property type="protein sequence ID" value="GBN39936.1"/>
    <property type="molecule type" value="Genomic_DNA"/>
</dbReference>
<dbReference type="Proteomes" id="UP000499080">
    <property type="component" value="Unassembled WGS sequence"/>
</dbReference>